<keyword evidence="2" id="KW-0805">Transcription regulation</keyword>
<dbReference type="SMART" id="SM01043">
    <property type="entry name" value="BTAD"/>
    <property type="match status" value="1"/>
</dbReference>
<dbReference type="Pfam" id="PF03704">
    <property type="entry name" value="BTAD"/>
    <property type="match status" value="1"/>
</dbReference>
<evidence type="ECO:0000313" key="7">
    <source>
        <dbReference type="EMBL" id="RBQ18022.1"/>
    </source>
</evidence>
<dbReference type="GO" id="GO:0043531">
    <property type="term" value="F:ADP binding"/>
    <property type="evidence" value="ECO:0007669"/>
    <property type="project" value="InterPro"/>
</dbReference>
<dbReference type="InterPro" id="IPR036388">
    <property type="entry name" value="WH-like_DNA-bd_sf"/>
</dbReference>
<keyword evidence="4" id="KW-0804">Transcription</keyword>
<evidence type="ECO:0000256" key="2">
    <source>
        <dbReference type="ARBA" id="ARBA00023015"/>
    </source>
</evidence>
<dbReference type="PROSITE" id="PS51755">
    <property type="entry name" value="OMPR_PHOB"/>
    <property type="match status" value="1"/>
</dbReference>
<dbReference type="InterPro" id="IPR011990">
    <property type="entry name" value="TPR-like_helical_dom_sf"/>
</dbReference>
<dbReference type="CDD" id="cd15831">
    <property type="entry name" value="BTAD"/>
    <property type="match status" value="1"/>
</dbReference>
<dbReference type="InterPro" id="IPR051677">
    <property type="entry name" value="AfsR-DnrI-RedD_regulator"/>
</dbReference>
<gene>
    <name evidence="7" type="ORF">DP939_21865</name>
</gene>
<feature type="DNA-binding region" description="OmpR/PhoB-type" evidence="5">
    <location>
        <begin position="1"/>
        <end position="89"/>
    </location>
</feature>
<dbReference type="SMART" id="SM00862">
    <property type="entry name" value="Trans_reg_C"/>
    <property type="match status" value="1"/>
</dbReference>
<dbReference type="SUPFAM" id="SSF52540">
    <property type="entry name" value="P-loop containing nucleoside triphosphate hydrolases"/>
    <property type="match status" value="1"/>
</dbReference>
<protein>
    <submittedName>
        <fullName evidence="7">AfsR family transcriptional regulator</fullName>
    </submittedName>
</protein>
<evidence type="ECO:0000256" key="5">
    <source>
        <dbReference type="PROSITE-ProRule" id="PRU01091"/>
    </source>
</evidence>
<dbReference type="Gene3D" id="1.25.40.10">
    <property type="entry name" value="Tetratricopeptide repeat domain"/>
    <property type="match status" value="2"/>
</dbReference>
<dbReference type="OrthoDB" id="5521887at2"/>
<dbReference type="InterPro" id="IPR027417">
    <property type="entry name" value="P-loop_NTPase"/>
</dbReference>
<dbReference type="PANTHER" id="PTHR35807">
    <property type="entry name" value="TRANSCRIPTIONAL REGULATOR REDD-RELATED"/>
    <property type="match status" value="1"/>
</dbReference>
<dbReference type="InterPro" id="IPR002182">
    <property type="entry name" value="NB-ARC"/>
</dbReference>
<evidence type="ECO:0000256" key="4">
    <source>
        <dbReference type="ARBA" id="ARBA00023163"/>
    </source>
</evidence>
<sequence>MDFAILGPVEVWQDGARIPLGSTKQRAMLAALIADANRPVADHVLIEALWGSAPPRTAGDNLRLYASRLRRVLGADRIVRRHGGYLLAVRQGELDLHRFATLADGGAAALRRGDHDKAAGLLREALALWRGPAYAELDAGDDAPRLEEWRLTTLENRIEADLALGRGPDLVAELVGEVAAHPLRERLRGQLMLALARNGRRAEALTLYAETRRLLADELGVEPGPELRELHLTILRGEVAHGGAPSPAQLPLNIADFTGREGEVTALIERLKDDTAVPVVVISGMGGVGKSALAVHVAHQMIDAFPDGQLYANLGNTDPASVLSAFLGALGISGLSVPEDVQARAALFRSHLARRRALILLDNVATEEQVRLLLPGSPTCAMLATSRTRLSGLAGAHLVDLDVLPRVKAVELFARVVGRERVAAEPAAVTEIVDLCGQMPLAVRIAGARLVARPRRTVAWLARRLRDEHGRLDQLVAGDQAVRASLSLSYVGLTEPARRAFRLLGLLDCPDFAAWVAAALLDCSIHEGEALVDELVDAQLLTAFGTDSSGNLRYRFHDLVRLYAREHTSPEDDDAVARALGGWLALAERAMVHVPGACYAIIHGPAARWEPPAVVVREYLADPMAWFADERRALIAAVRQACARSLDDLAWDLAASMERYFDVRGYFEDCRRVNEPALELCRKTGNRLGEAVMLRGLLDVTTWIGTGYDGEAMAALDRKAALLLEMFREIGEHRGLSDAYAMRAWGLAAAGESERALEHGREALRLAAETGHTGGEARAHLAMAVAHGEARTEQATPHLRQALALAKEIGNRRFEATALQFLGISHTAAGEFEQAHECLMGSLEICNASPDPASEALTLVVLAGLYARTGDERARRTAETAESMSRQYNLSHHLADSLAVLGGLDLAEGRAASAVRRLEESVGLWRARGWSSFLGRTLLVLADAYAAVGDLDAAEGCRAEAAQVMK</sequence>
<evidence type="ECO:0000256" key="3">
    <source>
        <dbReference type="ARBA" id="ARBA00023125"/>
    </source>
</evidence>
<dbReference type="SUPFAM" id="SSF48452">
    <property type="entry name" value="TPR-like"/>
    <property type="match status" value="2"/>
</dbReference>
<dbReference type="Gene3D" id="1.10.10.10">
    <property type="entry name" value="Winged helix-like DNA-binding domain superfamily/Winged helix DNA-binding domain"/>
    <property type="match status" value="1"/>
</dbReference>
<dbReference type="GO" id="GO:0000160">
    <property type="term" value="P:phosphorelay signal transduction system"/>
    <property type="evidence" value="ECO:0007669"/>
    <property type="project" value="InterPro"/>
</dbReference>
<dbReference type="GO" id="GO:0006355">
    <property type="term" value="P:regulation of DNA-templated transcription"/>
    <property type="evidence" value="ECO:0007669"/>
    <property type="project" value="InterPro"/>
</dbReference>
<proteinExistence type="inferred from homology"/>
<evidence type="ECO:0000259" key="6">
    <source>
        <dbReference type="PROSITE" id="PS51755"/>
    </source>
</evidence>
<dbReference type="SUPFAM" id="SSF46894">
    <property type="entry name" value="C-terminal effector domain of the bipartite response regulators"/>
    <property type="match status" value="1"/>
</dbReference>
<dbReference type="Gene3D" id="3.40.50.300">
    <property type="entry name" value="P-loop containing nucleotide triphosphate hydrolases"/>
    <property type="match status" value="1"/>
</dbReference>
<dbReference type="AlphaFoldDB" id="A0A366LXY0"/>
<feature type="domain" description="OmpR/PhoB-type" evidence="6">
    <location>
        <begin position="1"/>
        <end position="89"/>
    </location>
</feature>
<dbReference type="InterPro" id="IPR016032">
    <property type="entry name" value="Sig_transdc_resp-reg_C-effctor"/>
</dbReference>
<dbReference type="InterPro" id="IPR005158">
    <property type="entry name" value="BTAD"/>
</dbReference>
<reference evidence="7 8" key="1">
    <citation type="submission" date="2018-06" db="EMBL/GenBank/DDBJ databases">
        <title>Sphaerisporangium craniellae sp. nov., isolated from a marine sponge in the South China Sea.</title>
        <authorList>
            <person name="Li L."/>
        </authorList>
    </citation>
    <scope>NUCLEOTIDE SEQUENCE [LARGE SCALE GENOMIC DNA]</scope>
    <source>
        <strain evidence="7 8">LHW63015</strain>
    </source>
</reference>
<organism evidence="7 8">
    <name type="scientific">Spongiactinospora rosea</name>
    <dbReference type="NCBI Taxonomy" id="2248750"/>
    <lineage>
        <taxon>Bacteria</taxon>
        <taxon>Bacillati</taxon>
        <taxon>Actinomycetota</taxon>
        <taxon>Actinomycetes</taxon>
        <taxon>Streptosporangiales</taxon>
        <taxon>Streptosporangiaceae</taxon>
        <taxon>Spongiactinospora</taxon>
    </lineage>
</organism>
<keyword evidence="3 5" id="KW-0238">DNA-binding</keyword>
<dbReference type="PRINTS" id="PR00364">
    <property type="entry name" value="DISEASERSIST"/>
</dbReference>
<comment type="similarity">
    <text evidence="1">Belongs to the AfsR/DnrI/RedD regulatory family.</text>
</comment>
<keyword evidence="8" id="KW-1185">Reference proteome</keyword>
<dbReference type="PANTHER" id="PTHR35807:SF1">
    <property type="entry name" value="TRANSCRIPTIONAL REGULATOR REDD"/>
    <property type="match status" value="1"/>
</dbReference>
<accession>A0A366LXY0</accession>
<dbReference type="EMBL" id="QMEY01000009">
    <property type="protein sequence ID" value="RBQ18022.1"/>
    <property type="molecule type" value="Genomic_DNA"/>
</dbReference>
<evidence type="ECO:0000313" key="8">
    <source>
        <dbReference type="Proteomes" id="UP000253303"/>
    </source>
</evidence>
<dbReference type="InterPro" id="IPR001867">
    <property type="entry name" value="OmpR/PhoB-type_DNA-bd"/>
</dbReference>
<evidence type="ECO:0000256" key="1">
    <source>
        <dbReference type="ARBA" id="ARBA00005820"/>
    </source>
</evidence>
<comment type="caution">
    <text evidence="7">The sequence shown here is derived from an EMBL/GenBank/DDBJ whole genome shotgun (WGS) entry which is preliminary data.</text>
</comment>
<dbReference type="Proteomes" id="UP000253303">
    <property type="component" value="Unassembled WGS sequence"/>
</dbReference>
<dbReference type="Pfam" id="PF00931">
    <property type="entry name" value="NB-ARC"/>
    <property type="match status" value="1"/>
</dbReference>
<name>A0A366LXY0_9ACTN</name>
<dbReference type="GO" id="GO:0003677">
    <property type="term" value="F:DNA binding"/>
    <property type="evidence" value="ECO:0007669"/>
    <property type="project" value="UniProtKB-UniRule"/>
</dbReference>